<sequence length="315" mass="36145">MTIKLRGDTYWLDCQINGVRIRESLKTADKKQAQKAHDIRRGELWRERVLKEKPRKTFKDACTRWVLEKNHKRSLKDDRDKIDYLLPKIGNMQLSQLTRDKIEAALPADLKASSRNRYRAFVRSVLRCAERDWEWLDRAPVFKLERENNQRTTFLTREQADALIEALPDHYAPAIRFALLTGLRRSNVLDLNWSAVDLGRSMVVVQADDAKAGKKILVPLNAGAKGLLEGLEGRDGRVFRVYVTRSTWQAACLKIGMPDLRFHDLRHTWASWHAMAGTPLSVLQELGGWASLAMVQRYAHLSPEHLSAAAERVSL</sequence>
<dbReference type="GO" id="GO:0016787">
    <property type="term" value="F:hydrolase activity"/>
    <property type="evidence" value="ECO:0007669"/>
    <property type="project" value="UniProtKB-KW"/>
</dbReference>
<keyword evidence="5" id="KW-0229">DNA integration</keyword>
<gene>
    <name evidence="12" type="ORF">UFOVP601_47</name>
</gene>
<evidence type="ECO:0000256" key="1">
    <source>
        <dbReference type="ARBA" id="ARBA00008857"/>
    </source>
</evidence>
<dbReference type="GO" id="GO:0016740">
    <property type="term" value="F:transferase activity"/>
    <property type="evidence" value="ECO:0007669"/>
    <property type="project" value="UniProtKB-KW"/>
</dbReference>
<dbReference type="PANTHER" id="PTHR30349:SF64">
    <property type="entry name" value="PROPHAGE INTEGRASE INTD-RELATED"/>
    <property type="match status" value="1"/>
</dbReference>
<keyword evidence="6 9" id="KW-0238">DNA-binding</keyword>
<dbReference type="GO" id="GO:0003677">
    <property type="term" value="F:DNA binding"/>
    <property type="evidence" value="ECO:0007669"/>
    <property type="project" value="UniProtKB-UniRule"/>
</dbReference>
<feature type="domain" description="Core-binding (CB)" evidence="11">
    <location>
        <begin position="56"/>
        <end position="130"/>
    </location>
</feature>
<dbReference type="Gene3D" id="1.10.150.130">
    <property type="match status" value="1"/>
</dbReference>
<evidence type="ECO:0000256" key="7">
    <source>
        <dbReference type="ARBA" id="ARBA00023172"/>
    </source>
</evidence>
<dbReference type="Pfam" id="PF00589">
    <property type="entry name" value="Phage_integrase"/>
    <property type="match status" value="1"/>
</dbReference>
<protein>
    <recommendedName>
        <fullName evidence="2">Integrase</fullName>
    </recommendedName>
</protein>
<dbReference type="PROSITE" id="PS51900">
    <property type="entry name" value="CB"/>
    <property type="match status" value="1"/>
</dbReference>
<keyword evidence="3" id="KW-0808">Transferase</keyword>
<dbReference type="InterPro" id="IPR002104">
    <property type="entry name" value="Integrase_catalytic"/>
</dbReference>
<dbReference type="GO" id="GO:0044826">
    <property type="term" value="P:viral genome integration into host DNA"/>
    <property type="evidence" value="ECO:0007669"/>
    <property type="project" value="UniProtKB-KW"/>
</dbReference>
<evidence type="ECO:0000259" key="10">
    <source>
        <dbReference type="PROSITE" id="PS51898"/>
    </source>
</evidence>
<evidence type="ECO:0000256" key="3">
    <source>
        <dbReference type="ARBA" id="ARBA00022679"/>
    </source>
</evidence>
<evidence type="ECO:0000256" key="4">
    <source>
        <dbReference type="ARBA" id="ARBA00022801"/>
    </source>
</evidence>
<dbReference type="GO" id="GO:0006310">
    <property type="term" value="P:DNA recombination"/>
    <property type="evidence" value="ECO:0007669"/>
    <property type="project" value="UniProtKB-KW"/>
</dbReference>
<evidence type="ECO:0000256" key="2">
    <source>
        <dbReference type="ARBA" id="ARBA00016082"/>
    </source>
</evidence>
<dbReference type="SUPFAM" id="SSF56349">
    <property type="entry name" value="DNA breaking-rejoining enzymes"/>
    <property type="match status" value="1"/>
</dbReference>
<evidence type="ECO:0000256" key="8">
    <source>
        <dbReference type="ARBA" id="ARBA00023195"/>
    </source>
</evidence>
<dbReference type="InterPro" id="IPR044068">
    <property type="entry name" value="CB"/>
</dbReference>
<keyword evidence="4" id="KW-0378">Hydrolase</keyword>
<keyword evidence="7" id="KW-0233">DNA recombination</keyword>
<feature type="domain" description="Tyr recombinase" evidence="10">
    <location>
        <begin position="150"/>
        <end position="311"/>
    </location>
</feature>
<evidence type="ECO:0000256" key="5">
    <source>
        <dbReference type="ARBA" id="ARBA00022908"/>
    </source>
</evidence>
<proteinExistence type="inferred from homology"/>
<evidence type="ECO:0000256" key="9">
    <source>
        <dbReference type="PROSITE-ProRule" id="PRU01248"/>
    </source>
</evidence>
<dbReference type="CDD" id="cd00796">
    <property type="entry name" value="INT_Rci_Hp1_C"/>
    <property type="match status" value="1"/>
</dbReference>
<keyword evidence="8" id="KW-1179">Viral genome integration</keyword>
<dbReference type="InterPro" id="IPR010998">
    <property type="entry name" value="Integrase_recombinase_N"/>
</dbReference>
<dbReference type="PROSITE" id="PS51898">
    <property type="entry name" value="TYR_RECOMBINASE"/>
    <property type="match status" value="1"/>
</dbReference>
<organism evidence="12">
    <name type="scientific">uncultured Caudovirales phage</name>
    <dbReference type="NCBI Taxonomy" id="2100421"/>
    <lineage>
        <taxon>Viruses</taxon>
        <taxon>Duplodnaviria</taxon>
        <taxon>Heunggongvirae</taxon>
        <taxon>Uroviricota</taxon>
        <taxon>Caudoviricetes</taxon>
        <taxon>Peduoviridae</taxon>
        <taxon>Maltschvirus</taxon>
        <taxon>Maltschvirus maltsch</taxon>
    </lineage>
</organism>
<dbReference type="InterPro" id="IPR050090">
    <property type="entry name" value="Tyrosine_recombinase_XerCD"/>
</dbReference>
<evidence type="ECO:0000259" key="11">
    <source>
        <dbReference type="PROSITE" id="PS51900"/>
    </source>
</evidence>
<dbReference type="GO" id="GO:0075713">
    <property type="term" value="P:establishment of integrated proviral latency"/>
    <property type="evidence" value="ECO:0007669"/>
    <property type="project" value="UniProtKB-KW"/>
</dbReference>
<dbReference type="PANTHER" id="PTHR30349">
    <property type="entry name" value="PHAGE INTEGRASE-RELATED"/>
    <property type="match status" value="1"/>
</dbReference>
<reference evidence="12" key="1">
    <citation type="submission" date="2020-04" db="EMBL/GenBank/DDBJ databases">
        <authorList>
            <person name="Chiriac C."/>
            <person name="Salcher M."/>
            <person name="Ghai R."/>
            <person name="Kavagutti S V."/>
        </authorList>
    </citation>
    <scope>NUCLEOTIDE SEQUENCE</scope>
</reference>
<evidence type="ECO:0000256" key="6">
    <source>
        <dbReference type="ARBA" id="ARBA00023125"/>
    </source>
</evidence>
<accession>A0A6J5N1M9</accession>
<comment type="similarity">
    <text evidence="1">Belongs to the 'phage' integrase family.</text>
</comment>
<dbReference type="InterPro" id="IPR013762">
    <property type="entry name" value="Integrase-like_cat_sf"/>
</dbReference>
<dbReference type="GO" id="GO:0015074">
    <property type="term" value="P:DNA integration"/>
    <property type="evidence" value="ECO:0007669"/>
    <property type="project" value="UniProtKB-KW"/>
</dbReference>
<dbReference type="InterPro" id="IPR011010">
    <property type="entry name" value="DNA_brk_join_enz"/>
</dbReference>
<dbReference type="EMBL" id="LR796569">
    <property type="protein sequence ID" value="CAB4152021.1"/>
    <property type="molecule type" value="Genomic_DNA"/>
</dbReference>
<evidence type="ECO:0000313" key="12">
    <source>
        <dbReference type="EMBL" id="CAB4152021.1"/>
    </source>
</evidence>
<keyword evidence="8" id="KW-1160">Virus entry into host cell</keyword>
<dbReference type="Gene3D" id="1.10.443.10">
    <property type="entry name" value="Intergrase catalytic core"/>
    <property type="match status" value="1"/>
</dbReference>
<name>A0A6J5N1M9_9CAUD</name>